<dbReference type="Gene3D" id="3.20.20.100">
    <property type="entry name" value="NADP-dependent oxidoreductase domain"/>
    <property type="match status" value="1"/>
</dbReference>
<dbReference type="InterPro" id="IPR036812">
    <property type="entry name" value="NAD(P)_OxRdtase_dom_sf"/>
</dbReference>
<feature type="non-terminal residue" evidence="1">
    <location>
        <position position="38"/>
    </location>
</feature>
<dbReference type="Proteomes" id="UP000282515">
    <property type="component" value="Unassembled WGS sequence"/>
</dbReference>
<keyword evidence="2" id="KW-1185">Reference proteome</keyword>
<gene>
    <name evidence="1" type="ORF">D9V41_16175</name>
</gene>
<dbReference type="AlphaFoldDB" id="A0A3L8PEB1"/>
<evidence type="ECO:0000313" key="1">
    <source>
        <dbReference type="EMBL" id="RLV53441.1"/>
    </source>
</evidence>
<dbReference type="EMBL" id="RDBF01000047">
    <property type="protein sequence ID" value="RLV53441.1"/>
    <property type="molecule type" value="Genomic_DNA"/>
</dbReference>
<name>A0A3L8PEB1_9ACTN</name>
<evidence type="ECO:0000313" key="2">
    <source>
        <dbReference type="Proteomes" id="UP000282515"/>
    </source>
</evidence>
<organism evidence="1 2">
    <name type="scientific">Aeromicrobium phragmitis</name>
    <dbReference type="NCBI Taxonomy" id="2478914"/>
    <lineage>
        <taxon>Bacteria</taxon>
        <taxon>Bacillati</taxon>
        <taxon>Actinomycetota</taxon>
        <taxon>Actinomycetes</taxon>
        <taxon>Propionibacteriales</taxon>
        <taxon>Nocardioidaceae</taxon>
        <taxon>Aeromicrobium</taxon>
    </lineage>
</organism>
<proteinExistence type="predicted"/>
<protein>
    <submittedName>
        <fullName evidence="1">Aldo/keto reductase</fullName>
    </submittedName>
</protein>
<reference evidence="1 2" key="1">
    <citation type="submission" date="2018-10" db="EMBL/GenBank/DDBJ databases">
        <title>Aeromicrobium sp. 9W16Y-2 whole genome shotgun sequence.</title>
        <authorList>
            <person name="Li F."/>
        </authorList>
    </citation>
    <scope>NUCLEOTIDE SEQUENCE [LARGE SCALE GENOMIC DNA]</scope>
    <source>
        <strain evidence="1 2">9W16Y-2</strain>
    </source>
</reference>
<comment type="caution">
    <text evidence="1">The sequence shown here is derived from an EMBL/GenBank/DDBJ whole genome shotgun (WGS) entry which is preliminary data.</text>
</comment>
<accession>A0A3L8PEB1</accession>
<sequence>MTTSPLLELNDGHRMPQLGFGTYGIDDPDTFVAAIDAG</sequence>